<dbReference type="Proteomes" id="UP000620559">
    <property type="component" value="Unassembled WGS sequence"/>
</dbReference>
<evidence type="ECO:0000313" key="2">
    <source>
        <dbReference type="EMBL" id="MBE9215786.1"/>
    </source>
</evidence>
<accession>A0A8J7FLQ3</accession>
<dbReference type="AlphaFoldDB" id="A0A8J7FLQ3"/>
<keyword evidence="3" id="KW-1185">Reference proteome</keyword>
<protein>
    <recommendedName>
        <fullName evidence="4">OmpA-like domain-containing protein</fullName>
    </recommendedName>
</protein>
<keyword evidence="1" id="KW-0472">Membrane</keyword>
<organism evidence="2 3">
    <name type="scientific">Plectonema cf. radiosum LEGE 06105</name>
    <dbReference type="NCBI Taxonomy" id="945769"/>
    <lineage>
        <taxon>Bacteria</taxon>
        <taxon>Bacillati</taxon>
        <taxon>Cyanobacteriota</taxon>
        <taxon>Cyanophyceae</taxon>
        <taxon>Oscillatoriophycideae</taxon>
        <taxon>Oscillatoriales</taxon>
        <taxon>Microcoleaceae</taxon>
        <taxon>Plectonema</taxon>
    </lineage>
</organism>
<keyword evidence="1" id="KW-1133">Transmembrane helix</keyword>
<comment type="caution">
    <text evidence="2">The sequence shown here is derived from an EMBL/GenBank/DDBJ whole genome shotgun (WGS) entry which is preliminary data.</text>
</comment>
<keyword evidence="1" id="KW-0812">Transmembrane</keyword>
<reference evidence="2" key="1">
    <citation type="submission" date="2020-10" db="EMBL/GenBank/DDBJ databases">
        <authorList>
            <person name="Castelo-Branco R."/>
            <person name="Eusebio N."/>
            <person name="Adriana R."/>
            <person name="Vieira A."/>
            <person name="Brugerolle De Fraissinette N."/>
            <person name="Rezende De Castro R."/>
            <person name="Schneider M.P."/>
            <person name="Vasconcelos V."/>
            <person name="Leao P.N."/>
        </authorList>
    </citation>
    <scope>NUCLEOTIDE SEQUENCE</scope>
    <source>
        <strain evidence="2">LEGE 06105</strain>
    </source>
</reference>
<feature type="transmembrane region" description="Helical" evidence="1">
    <location>
        <begin position="7"/>
        <end position="29"/>
    </location>
</feature>
<evidence type="ECO:0000313" key="3">
    <source>
        <dbReference type="Proteomes" id="UP000620559"/>
    </source>
</evidence>
<evidence type="ECO:0000256" key="1">
    <source>
        <dbReference type="SAM" id="Phobius"/>
    </source>
</evidence>
<sequence>MSKRESPIGFISILGATFGLSIAAIWLAYQFGLGSDSNLEYTYDTDINNTLVTSELNKSETAITPTLTPTPTPKKLKIADDITKNPVQVQVKFLVDSNRITSQGVETLDQLKKQAIEFDSQSVGIRIFSNPGESEFTQQIGRQRGEEIAGYLRYLGLKHKIVISKRIPEIPENQQSNQLLVVQLYQL</sequence>
<gene>
    <name evidence="2" type="ORF">IQ247_24505</name>
</gene>
<name>A0A8J7FLQ3_9CYAN</name>
<proteinExistence type="predicted"/>
<dbReference type="EMBL" id="JADEWL010000118">
    <property type="protein sequence ID" value="MBE9215786.1"/>
    <property type="molecule type" value="Genomic_DNA"/>
</dbReference>
<evidence type="ECO:0008006" key="4">
    <source>
        <dbReference type="Google" id="ProtNLM"/>
    </source>
</evidence>